<dbReference type="PANTHER" id="PTHR43343">
    <property type="entry name" value="PEPTIDASE S12"/>
    <property type="match status" value="1"/>
</dbReference>
<dbReference type="Pfam" id="PF13365">
    <property type="entry name" value="Trypsin_2"/>
    <property type="match status" value="1"/>
</dbReference>
<protein>
    <recommendedName>
        <fullName evidence="8">Trypsin-like serine protease</fullName>
    </recommendedName>
</protein>
<dbReference type="InterPro" id="IPR051201">
    <property type="entry name" value="Chloro_Bact_Ser_Proteases"/>
</dbReference>
<dbReference type="Proteomes" id="UP000722791">
    <property type="component" value="Unassembled WGS sequence"/>
</dbReference>
<accession>A0A8J4D9K0</accession>
<dbReference type="GO" id="GO:0006508">
    <property type="term" value="P:proteolysis"/>
    <property type="evidence" value="ECO:0007669"/>
    <property type="project" value="UniProtKB-KW"/>
</dbReference>
<gene>
    <name evidence="4" type="ORF">Vretifemale_10767</name>
    <name evidence="5" type="ORF">Vretimale_1365</name>
</gene>
<evidence type="ECO:0000256" key="3">
    <source>
        <dbReference type="ARBA" id="ARBA00022801"/>
    </source>
</evidence>
<keyword evidence="2" id="KW-0645">Protease</keyword>
<dbReference type="EMBL" id="BNCP01000022">
    <property type="protein sequence ID" value="GIL81749.1"/>
    <property type="molecule type" value="Genomic_DNA"/>
</dbReference>
<dbReference type="PRINTS" id="PR00834">
    <property type="entry name" value="PROTEASES2C"/>
</dbReference>
<evidence type="ECO:0000313" key="5">
    <source>
        <dbReference type="EMBL" id="GIL95307.1"/>
    </source>
</evidence>
<dbReference type="AlphaFoldDB" id="A0A8J4D9K0"/>
<sequence>MMMFFTHQCPVKRTTVTRSERCIIKLLNRERIAPMSVLNDLKYMKLFITQAAIDPSPRQLSSTELAPNHDPRLTPLNPSRRGILAHGIVLSALSALFGLPLFAHSSAAAALVDEDIATSVFQAVSPSVASIAIVRPVGGVDVREVVGSGVVWDAVGPHVVTNFHVIPRLQGTNALLEVTLQDTATGTVTTLPARVAGSDSLHDLAVLKLLPRAELSDGDGGAATVPGVPPTVAPIRVAVPGDLWVGQFAYALGCVASDPSRPTWSLSAGLVSGLQRSIPSPVGARIYGVIQTEAVVNAANSGGPLVDSLGRMVGLNTAVGAARSGTARGSGLSFALPVDLLLDLVPKIIVYGNPYGKK</sequence>
<evidence type="ECO:0000313" key="6">
    <source>
        <dbReference type="Proteomes" id="UP000722791"/>
    </source>
</evidence>
<dbReference type="PANTHER" id="PTHR43343:SF3">
    <property type="entry name" value="PROTEASE DO-LIKE 8, CHLOROPLASTIC"/>
    <property type="match status" value="1"/>
</dbReference>
<keyword evidence="3" id="KW-0378">Hydrolase</keyword>
<dbReference type="Gene3D" id="2.40.10.10">
    <property type="entry name" value="Trypsin-like serine proteases"/>
    <property type="match status" value="2"/>
</dbReference>
<dbReference type="SUPFAM" id="SSF50494">
    <property type="entry name" value="Trypsin-like serine proteases"/>
    <property type="match status" value="1"/>
</dbReference>
<dbReference type="Proteomes" id="UP000747110">
    <property type="component" value="Unassembled WGS sequence"/>
</dbReference>
<name>A0A8J4D9K0_9CHLO</name>
<proteinExistence type="inferred from homology"/>
<dbReference type="EMBL" id="BNCQ01000002">
    <property type="protein sequence ID" value="GIL95307.1"/>
    <property type="molecule type" value="Genomic_DNA"/>
</dbReference>
<dbReference type="InterPro" id="IPR001940">
    <property type="entry name" value="Peptidase_S1C"/>
</dbReference>
<evidence type="ECO:0000313" key="7">
    <source>
        <dbReference type="Proteomes" id="UP000747110"/>
    </source>
</evidence>
<evidence type="ECO:0000256" key="2">
    <source>
        <dbReference type="ARBA" id="ARBA00022670"/>
    </source>
</evidence>
<keyword evidence="7" id="KW-1185">Reference proteome</keyword>
<reference evidence="5" key="1">
    <citation type="journal article" date="2021" name="Proc. Natl. Acad. Sci. U.S.A.">
        <title>Three genomes in the algal genus Volvox reveal the fate of a haploid sex-determining region after a transition to homothallism.</title>
        <authorList>
            <person name="Yamamoto K."/>
            <person name="Hamaji T."/>
            <person name="Kawai-Toyooka H."/>
            <person name="Matsuzaki R."/>
            <person name="Takahashi F."/>
            <person name="Nishimura Y."/>
            <person name="Kawachi M."/>
            <person name="Noguchi H."/>
            <person name="Minakuchi Y."/>
            <person name="Umen J.G."/>
            <person name="Toyoda A."/>
            <person name="Nozaki H."/>
        </authorList>
    </citation>
    <scope>NUCLEOTIDE SEQUENCE</scope>
    <source>
        <strain evidence="5">NIES-3785</strain>
        <strain evidence="4">NIES-3786</strain>
    </source>
</reference>
<evidence type="ECO:0000313" key="4">
    <source>
        <dbReference type="EMBL" id="GIL81749.1"/>
    </source>
</evidence>
<dbReference type="GO" id="GO:0004252">
    <property type="term" value="F:serine-type endopeptidase activity"/>
    <property type="evidence" value="ECO:0007669"/>
    <property type="project" value="InterPro"/>
</dbReference>
<dbReference type="InterPro" id="IPR009003">
    <property type="entry name" value="Peptidase_S1_PA"/>
</dbReference>
<organism evidence="5 6">
    <name type="scientific">Volvox reticuliferus</name>
    <dbReference type="NCBI Taxonomy" id="1737510"/>
    <lineage>
        <taxon>Eukaryota</taxon>
        <taxon>Viridiplantae</taxon>
        <taxon>Chlorophyta</taxon>
        <taxon>core chlorophytes</taxon>
        <taxon>Chlorophyceae</taxon>
        <taxon>CS clade</taxon>
        <taxon>Chlamydomonadales</taxon>
        <taxon>Volvocaceae</taxon>
        <taxon>Volvox</taxon>
    </lineage>
</organism>
<evidence type="ECO:0000256" key="1">
    <source>
        <dbReference type="ARBA" id="ARBA00010541"/>
    </source>
</evidence>
<comment type="caution">
    <text evidence="5">The sequence shown here is derived from an EMBL/GenBank/DDBJ whole genome shotgun (WGS) entry which is preliminary data.</text>
</comment>
<evidence type="ECO:0008006" key="8">
    <source>
        <dbReference type="Google" id="ProtNLM"/>
    </source>
</evidence>
<dbReference type="InterPro" id="IPR043504">
    <property type="entry name" value="Peptidase_S1_PA_chymotrypsin"/>
</dbReference>
<comment type="similarity">
    <text evidence="1">Belongs to the peptidase S1C family.</text>
</comment>
<dbReference type="OrthoDB" id="4217619at2759"/>